<reference evidence="3" key="1">
    <citation type="submission" date="2021-02" db="EMBL/GenBank/DDBJ databases">
        <authorList>
            <person name="Nowell W R."/>
        </authorList>
    </citation>
    <scope>NUCLEOTIDE SEQUENCE</scope>
</reference>
<evidence type="ECO:0000313" key="4">
    <source>
        <dbReference type="Proteomes" id="UP000663828"/>
    </source>
</evidence>
<dbReference type="Proteomes" id="UP000663828">
    <property type="component" value="Unassembled WGS sequence"/>
</dbReference>
<organism evidence="3 4">
    <name type="scientific">Adineta ricciae</name>
    <name type="common">Rotifer</name>
    <dbReference type="NCBI Taxonomy" id="249248"/>
    <lineage>
        <taxon>Eukaryota</taxon>
        <taxon>Metazoa</taxon>
        <taxon>Spiralia</taxon>
        <taxon>Gnathifera</taxon>
        <taxon>Rotifera</taxon>
        <taxon>Eurotatoria</taxon>
        <taxon>Bdelloidea</taxon>
        <taxon>Adinetida</taxon>
        <taxon>Adinetidae</taxon>
        <taxon>Adineta</taxon>
    </lineage>
</organism>
<evidence type="ECO:0008006" key="5">
    <source>
        <dbReference type="Google" id="ProtNLM"/>
    </source>
</evidence>
<keyword evidence="2" id="KW-0472">Membrane</keyword>
<gene>
    <name evidence="3" type="ORF">XAT740_LOCUS43998</name>
</gene>
<name>A0A815Y4I9_ADIRI</name>
<sequence length="464" mass="52722">MSINDDEVHLFPLDGYDAFECSSDDDDSIEVVSNVDEEENNIIDMIKNMQFDSDDESQNNDNNDDIDGLPNDKNNCIFTRDAVVNIRSSFSCTNDAAFDRGVINNGTISLLDNDDLEFSSDDEAFEYYPPNVSILSSSSHSSLIATNDSISSGGTAGNSKRKRRQWSIEEKLRAISAFKLNQSKKRRRVGGAGKKLEYVELDLLLLAWYRKRRTKVDPNCIVPPADTRREKITFKQLQRQGTKISLQLKHDTPSFKWFYRFLTRHRLSLQKPKRQQKISLSEACERVSSFYSYIRRANICNMDESPLALFGDQSKRSINDINTPNDIEGNLSDKRFATLILMVFGEDNSRFGPVLIFKGVINGPVMNEYTKLWWSKVKDAHPKLLIVDSAESHLNEDIINDLRTKRVVVAVVPCMFGFGTGFGFDGFGFGIVLVLIQNQNQQSIRNFDAMHLLPNFQGRNTSIQ</sequence>
<keyword evidence="4" id="KW-1185">Reference proteome</keyword>
<comment type="caution">
    <text evidence="3">The sequence shown here is derived from an EMBL/GenBank/DDBJ whole genome shotgun (WGS) entry which is preliminary data.</text>
</comment>
<dbReference type="EMBL" id="CAJNOR010005513">
    <property type="protein sequence ID" value="CAF1565497.1"/>
    <property type="molecule type" value="Genomic_DNA"/>
</dbReference>
<keyword evidence="2" id="KW-1133">Transmembrane helix</keyword>
<proteinExistence type="predicted"/>
<feature type="region of interest" description="Disordered" evidence="1">
    <location>
        <begin position="52"/>
        <end position="71"/>
    </location>
</feature>
<evidence type="ECO:0000256" key="1">
    <source>
        <dbReference type="SAM" id="MobiDB-lite"/>
    </source>
</evidence>
<accession>A0A815Y4I9</accession>
<feature type="compositionally biased region" description="Acidic residues" evidence="1">
    <location>
        <begin position="52"/>
        <end position="67"/>
    </location>
</feature>
<protein>
    <recommendedName>
        <fullName evidence="5">DDE-1 domain-containing protein</fullName>
    </recommendedName>
</protein>
<evidence type="ECO:0000256" key="2">
    <source>
        <dbReference type="SAM" id="Phobius"/>
    </source>
</evidence>
<keyword evidence="2" id="KW-0812">Transmembrane</keyword>
<dbReference type="AlphaFoldDB" id="A0A815Y4I9"/>
<feature type="transmembrane region" description="Helical" evidence="2">
    <location>
        <begin position="407"/>
        <end position="436"/>
    </location>
</feature>
<evidence type="ECO:0000313" key="3">
    <source>
        <dbReference type="EMBL" id="CAF1565497.1"/>
    </source>
</evidence>